<feature type="compositionally biased region" description="Acidic residues" evidence="9">
    <location>
        <begin position="786"/>
        <end position="800"/>
    </location>
</feature>
<dbReference type="InterPro" id="IPR012338">
    <property type="entry name" value="Beta-lactam/transpept-like"/>
</dbReference>
<feature type="region of interest" description="Disordered" evidence="9">
    <location>
        <begin position="1"/>
        <end position="32"/>
    </location>
</feature>
<feature type="compositionally biased region" description="Polar residues" evidence="9">
    <location>
        <begin position="15"/>
        <end position="24"/>
    </location>
</feature>
<dbReference type="InterPro" id="IPR050396">
    <property type="entry name" value="Glycosyltr_51/Transpeptidase"/>
</dbReference>
<dbReference type="NCBIfam" id="TIGR02074">
    <property type="entry name" value="PBP_1a_fam"/>
    <property type="match status" value="1"/>
</dbReference>
<dbReference type="Gene3D" id="3.40.710.10">
    <property type="entry name" value="DD-peptidase/beta-lactamase superfamily"/>
    <property type="match status" value="1"/>
</dbReference>
<keyword evidence="13" id="KW-1185">Reference proteome</keyword>
<dbReference type="Pfam" id="PF00905">
    <property type="entry name" value="Transpeptidase"/>
    <property type="match status" value="1"/>
</dbReference>
<feature type="region of interest" description="Disordered" evidence="9">
    <location>
        <begin position="769"/>
        <end position="883"/>
    </location>
</feature>
<dbReference type="InterPro" id="IPR023346">
    <property type="entry name" value="Lysozyme-like_dom_sf"/>
</dbReference>
<comment type="catalytic activity">
    <reaction evidence="8">
        <text>[GlcNAc-(1-&gt;4)-Mur2Ac(oyl-L-Ala-gamma-D-Glu-L-Lys-D-Ala-D-Ala)](n)-di-trans,octa-cis-undecaprenyl diphosphate + beta-D-GlcNAc-(1-&gt;4)-Mur2Ac(oyl-L-Ala-gamma-D-Glu-L-Lys-D-Ala-D-Ala)-di-trans,octa-cis-undecaprenyl diphosphate = [GlcNAc-(1-&gt;4)-Mur2Ac(oyl-L-Ala-gamma-D-Glu-L-Lys-D-Ala-D-Ala)](n+1)-di-trans,octa-cis-undecaprenyl diphosphate + di-trans,octa-cis-undecaprenyl diphosphate + H(+)</text>
        <dbReference type="Rhea" id="RHEA:23708"/>
        <dbReference type="Rhea" id="RHEA-COMP:9602"/>
        <dbReference type="Rhea" id="RHEA-COMP:9603"/>
        <dbReference type="ChEBI" id="CHEBI:15378"/>
        <dbReference type="ChEBI" id="CHEBI:58405"/>
        <dbReference type="ChEBI" id="CHEBI:60033"/>
        <dbReference type="ChEBI" id="CHEBI:78435"/>
        <dbReference type="EC" id="2.4.99.28"/>
    </reaction>
</comment>
<reference evidence="12 13" key="1">
    <citation type="submission" date="2024-06" db="EMBL/GenBank/DDBJ databases">
        <title>Genomic Encyclopedia of Type Strains, Phase IV (KMG-IV): sequencing the most valuable type-strain genomes for metagenomic binning, comparative biology and taxonomic classification.</title>
        <authorList>
            <person name="Goeker M."/>
        </authorList>
    </citation>
    <scope>NUCLEOTIDE SEQUENCE [LARGE SCALE GENOMIC DNA]</scope>
    <source>
        <strain evidence="12 13">DSM 100124</strain>
    </source>
</reference>
<feature type="compositionally biased region" description="Low complexity" evidence="9">
    <location>
        <begin position="843"/>
        <end position="856"/>
    </location>
</feature>
<comment type="caution">
    <text evidence="12">The sequence shown here is derived from an EMBL/GenBank/DDBJ whole genome shotgun (WGS) entry which is preliminary data.</text>
</comment>
<feature type="compositionally biased region" description="Gly residues" evidence="9">
    <location>
        <begin position="863"/>
        <end position="877"/>
    </location>
</feature>
<gene>
    <name evidence="12" type="ORF">ABID52_001630</name>
</gene>
<evidence type="ECO:0000259" key="11">
    <source>
        <dbReference type="Pfam" id="PF00912"/>
    </source>
</evidence>
<dbReference type="Gene3D" id="1.10.3810.10">
    <property type="entry name" value="Biosynthetic peptidoglycan transglycosylase-like"/>
    <property type="match status" value="1"/>
</dbReference>
<dbReference type="SUPFAM" id="SSF56601">
    <property type="entry name" value="beta-lactamase/transpeptidase-like"/>
    <property type="match status" value="1"/>
</dbReference>
<feature type="compositionally biased region" description="Polar residues" evidence="9">
    <location>
        <begin position="769"/>
        <end position="782"/>
    </location>
</feature>
<organism evidence="12 13">
    <name type="scientific">Fictibacillus halophilus</name>
    <dbReference type="NCBI Taxonomy" id="1610490"/>
    <lineage>
        <taxon>Bacteria</taxon>
        <taxon>Bacillati</taxon>
        <taxon>Bacillota</taxon>
        <taxon>Bacilli</taxon>
        <taxon>Bacillales</taxon>
        <taxon>Fictibacillaceae</taxon>
        <taxon>Fictibacillus</taxon>
    </lineage>
</organism>
<evidence type="ECO:0000256" key="7">
    <source>
        <dbReference type="ARBA" id="ARBA00034000"/>
    </source>
</evidence>
<dbReference type="RefSeq" id="WP_198767598.1">
    <property type="nucleotide sequence ID" value="NZ_JAEACF010000001.1"/>
</dbReference>
<dbReference type="SUPFAM" id="SSF53955">
    <property type="entry name" value="Lysozyme-like"/>
    <property type="match status" value="1"/>
</dbReference>
<feature type="compositionally biased region" description="Basic and acidic residues" evidence="9">
    <location>
        <begin position="1"/>
        <end position="14"/>
    </location>
</feature>
<comment type="catalytic activity">
    <reaction evidence="7">
        <text>Preferential cleavage: (Ac)2-L-Lys-D-Ala-|-D-Ala. Also transpeptidation of peptidyl-alanyl moieties that are N-acyl substituents of D-alanine.</text>
        <dbReference type="EC" id="3.4.16.4"/>
    </reaction>
</comment>
<dbReference type="EMBL" id="JBEPMP010000001">
    <property type="protein sequence ID" value="MET3728049.1"/>
    <property type="molecule type" value="Genomic_DNA"/>
</dbReference>
<dbReference type="EC" id="2.4.1.-" evidence="12"/>
<evidence type="ECO:0000256" key="3">
    <source>
        <dbReference type="ARBA" id="ARBA00022676"/>
    </source>
</evidence>
<dbReference type="InterPro" id="IPR001264">
    <property type="entry name" value="Glyco_trans_51"/>
</dbReference>
<sequence>MSKDYRSRMERRQSSDSSKPANQSKTKKPRRGRSWKKTLFILALILGVLGLLTIGVIAATSPKLDPKKLETPVSSKIMDMNDKEVSLVAGDEKRIRVKINEIPEPVQNAFIATEDVRFREHSGIDVRRIAGAAFANVREGFGAEGASTISQQVIKNTVLTNEKSLTRKIREAYLSVQLEQKYSKDQILEMYLNKIYFGNNAYGIATAAKVYFNKDVDQLEVQEAALLAGLPKAPSYYDPTRNPKEAEHRRNVVLNLMAQHKFISKEEAENAKSISVKDMIKEGEVKTETRPYDAYIKQVIDDLKEIEGLEEADIYSSGLKIYTNLDTKAQQTTEDVLKAKLNEEHEFLQSGVALVDTKTGSIRAVGSGRGGQLSNYYSSKITRQPGSTIKPILDYGPAIENKKWNTGYILKDEPVELKDITINNFNDRNVGDISMRQALVESKNTTAVRAFQEVGAEEATDFANKLGFDLDPDTTYPSYAIGGFNGGISPLTLAGAYTSFGNGGIYSKPTTVRKVEFPDGRVVEVDSEPKAAMKDYTAYMITDMLKDVMDRGTGREANVSGLNLAGKTGTTNYSKEDRDKYGLPDGATKDAWMAGYTPTYTAAVWTGYAENKDKEGNGLYLNDNEADYSKQIFRDIMSELDHKNTDFKKPKSVTEVAMEKGTGKRASEFTPDSEKIIELFVKGSDLPGISDSYEKPSSIEGLEAKYKENKNEIEVKWKYGKKKGVSFRVLASYNDGPMQERATINDTKFVVPSPAPGKYSFQVIAIDSENNTESEPAGTSITIEGPEGEEPPPGEGEGEEPGTPPGQEPGTEPPAEGEPGTPPDQGGGEGEQPGTPGTPPGQEPGTEPPTEGEPGTTPTPPGQNGGRQQNGGNGGGLVPPLNP</sequence>
<evidence type="ECO:0000256" key="1">
    <source>
        <dbReference type="ARBA" id="ARBA00022645"/>
    </source>
</evidence>
<keyword evidence="4 12" id="KW-0808">Transferase</keyword>
<proteinExistence type="predicted"/>
<evidence type="ECO:0000256" key="6">
    <source>
        <dbReference type="ARBA" id="ARBA00023268"/>
    </source>
</evidence>
<evidence type="ECO:0000256" key="5">
    <source>
        <dbReference type="ARBA" id="ARBA00022801"/>
    </source>
</evidence>
<dbReference type="Proteomes" id="UP001549097">
    <property type="component" value="Unassembled WGS sequence"/>
</dbReference>
<protein>
    <submittedName>
        <fullName evidence="12">Penicillin-binding protein 1A</fullName>
        <ecNumber evidence="12">2.4.1.-</ecNumber>
        <ecNumber evidence="12">3.4.-.-</ecNumber>
    </submittedName>
</protein>
<feature type="compositionally biased region" description="Low complexity" evidence="9">
    <location>
        <begin position="808"/>
        <end position="819"/>
    </location>
</feature>
<accession>A0ABV2LIX5</accession>
<evidence type="ECO:0000313" key="13">
    <source>
        <dbReference type="Proteomes" id="UP001549097"/>
    </source>
</evidence>
<dbReference type="InterPro" id="IPR001460">
    <property type="entry name" value="PCN-bd_Tpept"/>
</dbReference>
<keyword evidence="2" id="KW-0645">Protease</keyword>
<keyword evidence="5 12" id="KW-0378">Hydrolase</keyword>
<feature type="domain" description="Penicillin-binding protein transpeptidase" evidence="10">
    <location>
        <begin position="352"/>
        <end position="637"/>
    </location>
</feature>
<keyword evidence="3 12" id="KW-0328">Glycosyltransferase</keyword>
<evidence type="ECO:0000256" key="8">
    <source>
        <dbReference type="ARBA" id="ARBA00049902"/>
    </source>
</evidence>
<evidence type="ECO:0000313" key="12">
    <source>
        <dbReference type="EMBL" id="MET3728049.1"/>
    </source>
</evidence>
<dbReference type="GO" id="GO:0016787">
    <property type="term" value="F:hydrolase activity"/>
    <property type="evidence" value="ECO:0007669"/>
    <property type="project" value="UniProtKB-KW"/>
</dbReference>
<keyword evidence="1" id="KW-0121">Carboxypeptidase</keyword>
<dbReference type="GO" id="GO:0016757">
    <property type="term" value="F:glycosyltransferase activity"/>
    <property type="evidence" value="ECO:0007669"/>
    <property type="project" value="UniProtKB-KW"/>
</dbReference>
<dbReference type="PANTHER" id="PTHR32282">
    <property type="entry name" value="BINDING PROTEIN TRANSPEPTIDASE, PUTATIVE-RELATED"/>
    <property type="match status" value="1"/>
</dbReference>
<dbReference type="EC" id="3.4.-.-" evidence="12"/>
<feature type="domain" description="Glycosyl transferase family 51" evidence="11">
    <location>
        <begin position="90"/>
        <end position="257"/>
    </location>
</feature>
<evidence type="ECO:0000259" key="10">
    <source>
        <dbReference type="Pfam" id="PF00905"/>
    </source>
</evidence>
<keyword evidence="6" id="KW-0511">Multifunctional enzyme</keyword>
<evidence type="ECO:0000256" key="9">
    <source>
        <dbReference type="SAM" id="MobiDB-lite"/>
    </source>
</evidence>
<dbReference type="InterPro" id="IPR013783">
    <property type="entry name" value="Ig-like_fold"/>
</dbReference>
<evidence type="ECO:0000256" key="2">
    <source>
        <dbReference type="ARBA" id="ARBA00022670"/>
    </source>
</evidence>
<dbReference type="Gene3D" id="2.60.40.10">
    <property type="entry name" value="Immunoglobulins"/>
    <property type="match status" value="1"/>
</dbReference>
<name>A0ABV2LIX5_9BACL</name>
<dbReference type="InterPro" id="IPR036950">
    <property type="entry name" value="PBP_transglycosylase"/>
</dbReference>
<evidence type="ECO:0000256" key="4">
    <source>
        <dbReference type="ARBA" id="ARBA00022679"/>
    </source>
</evidence>
<dbReference type="PANTHER" id="PTHR32282:SF29">
    <property type="entry name" value="PENICILLIN-BINDING PROTEIN 1A"/>
    <property type="match status" value="1"/>
</dbReference>
<dbReference type="Pfam" id="PF00912">
    <property type="entry name" value="Transgly"/>
    <property type="match status" value="1"/>
</dbReference>